<keyword evidence="6" id="KW-0862">Zinc</keyword>
<dbReference type="PANTHER" id="PTHR30616:SF2">
    <property type="entry name" value="PURINE NUCLEOSIDE PHOSPHORYLASE LACC1"/>
    <property type="match status" value="1"/>
</dbReference>
<dbReference type="Pfam" id="PF02578">
    <property type="entry name" value="Cu-oxidase_4"/>
    <property type="match status" value="1"/>
</dbReference>
<sequence length="245" mass="27047">MSLELLEFRFPGVDNVRCVFTTRRGGKSQGRFAQANMSLEVGDDEEAVRANREELRRALGLAAWQELVQVHGQDMHMNLEDDFFSAPVLQGDGLCTGQSGHGLVIKTADCQAILLTDEDGLHVAALHCGWRGNAGNFPGNAVRRFCAGYGVDPAHVLAVRGPSLGPGKSEFVNFSSEWPPTFRSCFNPQTRRMDLWTLTRNQLMGAGIPARNIFSIDLCTASSGQFFSYRRDHVTGRQTGVIWKE</sequence>
<dbReference type="PANTHER" id="PTHR30616">
    <property type="entry name" value="UNCHARACTERIZED PROTEIN YFIH"/>
    <property type="match status" value="1"/>
</dbReference>
<dbReference type="GO" id="GO:0005507">
    <property type="term" value="F:copper ion binding"/>
    <property type="evidence" value="ECO:0007669"/>
    <property type="project" value="TreeGrafter"/>
</dbReference>
<evidence type="ECO:0000256" key="8">
    <source>
        <dbReference type="ARBA" id="ARBA00048968"/>
    </source>
</evidence>
<dbReference type="Gene3D" id="3.60.140.10">
    <property type="entry name" value="CNF1/YfiH-like putative cysteine hydrolases"/>
    <property type="match status" value="1"/>
</dbReference>
<dbReference type="CDD" id="cd16833">
    <property type="entry name" value="YfiH"/>
    <property type="match status" value="1"/>
</dbReference>
<keyword evidence="5" id="KW-0378">Hydrolase</keyword>
<dbReference type="SUPFAM" id="SSF64438">
    <property type="entry name" value="CNF1/YfiH-like putative cysteine hydrolases"/>
    <property type="match status" value="1"/>
</dbReference>
<gene>
    <name evidence="10" type="ORF">AXF15_04480</name>
</gene>
<evidence type="ECO:0000256" key="2">
    <source>
        <dbReference type="ARBA" id="ARBA00007353"/>
    </source>
</evidence>
<evidence type="ECO:0000256" key="6">
    <source>
        <dbReference type="ARBA" id="ARBA00022833"/>
    </source>
</evidence>
<dbReference type="Proteomes" id="UP000063964">
    <property type="component" value="Chromosome"/>
</dbReference>
<dbReference type="AlphaFoldDB" id="A0A0X8JPA8"/>
<keyword evidence="4" id="KW-0479">Metal-binding</keyword>
<organism evidence="10 11">
    <name type="scientific">Desulfomicrobium orale DSM 12838</name>
    <dbReference type="NCBI Taxonomy" id="888061"/>
    <lineage>
        <taxon>Bacteria</taxon>
        <taxon>Pseudomonadati</taxon>
        <taxon>Thermodesulfobacteriota</taxon>
        <taxon>Desulfovibrionia</taxon>
        <taxon>Desulfovibrionales</taxon>
        <taxon>Desulfomicrobiaceae</taxon>
        <taxon>Desulfomicrobium</taxon>
    </lineage>
</organism>
<dbReference type="GO" id="GO:0017061">
    <property type="term" value="F:S-methyl-5-thioadenosine phosphorylase activity"/>
    <property type="evidence" value="ECO:0007669"/>
    <property type="project" value="UniProtKB-EC"/>
</dbReference>
<evidence type="ECO:0000256" key="4">
    <source>
        <dbReference type="ARBA" id="ARBA00022723"/>
    </source>
</evidence>
<dbReference type="KEGG" id="doa:AXF15_04480"/>
<dbReference type="InterPro" id="IPR038371">
    <property type="entry name" value="Cu_polyphenol_OxRdtase_sf"/>
</dbReference>
<comment type="catalytic activity">
    <reaction evidence="9">
        <text>S-methyl-5'-thioadenosine + phosphate = 5-(methylsulfanyl)-alpha-D-ribose 1-phosphate + adenine</text>
        <dbReference type="Rhea" id="RHEA:11852"/>
        <dbReference type="ChEBI" id="CHEBI:16708"/>
        <dbReference type="ChEBI" id="CHEBI:17509"/>
        <dbReference type="ChEBI" id="CHEBI:43474"/>
        <dbReference type="ChEBI" id="CHEBI:58533"/>
        <dbReference type="EC" id="2.4.2.28"/>
    </reaction>
    <physiologicalReaction direction="left-to-right" evidence="9">
        <dbReference type="Rhea" id="RHEA:11853"/>
    </physiologicalReaction>
</comment>
<evidence type="ECO:0000256" key="3">
    <source>
        <dbReference type="ARBA" id="ARBA00022679"/>
    </source>
</evidence>
<dbReference type="InterPro" id="IPR003730">
    <property type="entry name" value="Cu_polyphenol_OxRdtase"/>
</dbReference>
<evidence type="ECO:0000256" key="9">
    <source>
        <dbReference type="ARBA" id="ARBA00049893"/>
    </source>
</evidence>
<comment type="catalytic activity">
    <reaction evidence="7">
        <text>adenosine + H2O + H(+) = inosine + NH4(+)</text>
        <dbReference type="Rhea" id="RHEA:24408"/>
        <dbReference type="ChEBI" id="CHEBI:15377"/>
        <dbReference type="ChEBI" id="CHEBI:15378"/>
        <dbReference type="ChEBI" id="CHEBI:16335"/>
        <dbReference type="ChEBI" id="CHEBI:17596"/>
        <dbReference type="ChEBI" id="CHEBI:28938"/>
        <dbReference type="EC" id="3.5.4.4"/>
    </reaction>
    <physiologicalReaction direction="left-to-right" evidence="7">
        <dbReference type="Rhea" id="RHEA:24409"/>
    </physiologicalReaction>
</comment>
<dbReference type="OrthoDB" id="4279at2"/>
<comment type="catalytic activity">
    <reaction evidence="1">
        <text>inosine + phosphate = alpha-D-ribose 1-phosphate + hypoxanthine</text>
        <dbReference type="Rhea" id="RHEA:27646"/>
        <dbReference type="ChEBI" id="CHEBI:17368"/>
        <dbReference type="ChEBI" id="CHEBI:17596"/>
        <dbReference type="ChEBI" id="CHEBI:43474"/>
        <dbReference type="ChEBI" id="CHEBI:57720"/>
        <dbReference type="EC" id="2.4.2.1"/>
    </reaction>
    <physiologicalReaction direction="left-to-right" evidence="1">
        <dbReference type="Rhea" id="RHEA:27647"/>
    </physiologicalReaction>
</comment>
<protein>
    <submittedName>
        <fullName evidence="10">Multicopper polyphenol oxidase</fullName>
    </submittedName>
</protein>
<keyword evidence="3" id="KW-0808">Transferase</keyword>
<dbReference type="STRING" id="888061.AXF15_04480"/>
<evidence type="ECO:0000313" key="10">
    <source>
        <dbReference type="EMBL" id="AMD92440.1"/>
    </source>
</evidence>
<dbReference type="RefSeq" id="WP_066603860.1">
    <property type="nucleotide sequence ID" value="NZ_CP014230.1"/>
</dbReference>
<comment type="similarity">
    <text evidence="2">Belongs to the purine nucleoside phosphorylase YfiH/LACC1 family.</text>
</comment>
<reference evidence="11" key="1">
    <citation type="submission" date="2016-02" db="EMBL/GenBank/DDBJ databases">
        <authorList>
            <person name="Holder M.E."/>
            <person name="Ajami N.J."/>
            <person name="Petrosino J.F."/>
        </authorList>
    </citation>
    <scope>NUCLEOTIDE SEQUENCE [LARGE SCALE GENOMIC DNA]</scope>
    <source>
        <strain evidence="11">DSM 12838</strain>
    </source>
</reference>
<accession>A0A0X8JPA8</accession>
<keyword evidence="11" id="KW-1185">Reference proteome</keyword>
<comment type="catalytic activity">
    <reaction evidence="8">
        <text>adenosine + phosphate = alpha-D-ribose 1-phosphate + adenine</text>
        <dbReference type="Rhea" id="RHEA:27642"/>
        <dbReference type="ChEBI" id="CHEBI:16335"/>
        <dbReference type="ChEBI" id="CHEBI:16708"/>
        <dbReference type="ChEBI" id="CHEBI:43474"/>
        <dbReference type="ChEBI" id="CHEBI:57720"/>
        <dbReference type="EC" id="2.4.2.1"/>
    </reaction>
    <physiologicalReaction direction="left-to-right" evidence="8">
        <dbReference type="Rhea" id="RHEA:27643"/>
    </physiologicalReaction>
</comment>
<evidence type="ECO:0000256" key="5">
    <source>
        <dbReference type="ARBA" id="ARBA00022801"/>
    </source>
</evidence>
<evidence type="ECO:0000256" key="7">
    <source>
        <dbReference type="ARBA" id="ARBA00047989"/>
    </source>
</evidence>
<name>A0A0X8JPA8_9BACT</name>
<evidence type="ECO:0000256" key="1">
    <source>
        <dbReference type="ARBA" id="ARBA00000553"/>
    </source>
</evidence>
<dbReference type="InterPro" id="IPR011324">
    <property type="entry name" value="Cytotoxic_necrot_fac-like_cat"/>
</dbReference>
<evidence type="ECO:0000313" key="11">
    <source>
        <dbReference type="Proteomes" id="UP000063964"/>
    </source>
</evidence>
<dbReference type="EMBL" id="CP014230">
    <property type="protein sequence ID" value="AMD92440.1"/>
    <property type="molecule type" value="Genomic_DNA"/>
</dbReference>
<dbReference type="GO" id="GO:0016787">
    <property type="term" value="F:hydrolase activity"/>
    <property type="evidence" value="ECO:0007669"/>
    <property type="project" value="UniProtKB-KW"/>
</dbReference>
<proteinExistence type="inferred from homology"/>